<dbReference type="Proteomes" id="UP001196870">
    <property type="component" value="Unassembled WGS sequence"/>
</dbReference>
<protein>
    <submittedName>
        <fullName evidence="3">VOC family protein</fullName>
    </submittedName>
</protein>
<proteinExistence type="predicted"/>
<keyword evidence="4" id="KW-1185">Reference proteome</keyword>
<comment type="caution">
    <text evidence="3">The sequence shown here is derived from an EMBL/GenBank/DDBJ whole genome shotgun (WGS) entry which is preliminary data.</text>
</comment>
<organism evidence="3 4">
    <name type="scientific">Plastoroseomonas hellenica</name>
    <dbReference type="NCBI Taxonomy" id="2687306"/>
    <lineage>
        <taxon>Bacteria</taxon>
        <taxon>Pseudomonadati</taxon>
        <taxon>Pseudomonadota</taxon>
        <taxon>Alphaproteobacteria</taxon>
        <taxon>Acetobacterales</taxon>
        <taxon>Acetobacteraceae</taxon>
        <taxon>Plastoroseomonas</taxon>
    </lineage>
</organism>
<dbReference type="PROSITE" id="PS51819">
    <property type="entry name" value="VOC"/>
    <property type="match status" value="1"/>
</dbReference>
<reference evidence="4" key="1">
    <citation type="journal article" date="2021" name="Syst. Appl. Microbiol.">
        <title>Roseomonas hellenica sp. nov., isolated from roots of wild-growing Alkanna tinctoria.</title>
        <authorList>
            <person name="Rat A."/>
            <person name="Naranjo H.D."/>
            <person name="Lebbe L."/>
            <person name="Cnockaert M."/>
            <person name="Krigas N."/>
            <person name="Grigoriadou K."/>
            <person name="Maloupa E."/>
            <person name="Willems A."/>
        </authorList>
    </citation>
    <scope>NUCLEOTIDE SEQUENCE [LARGE SCALE GENOMIC DNA]</scope>
    <source>
        <strain evidence="4">LMG 31523</strain>
    </source>
</reference>
<dbReference type="InterPro" id="IPR051785">
    <property type="entry name" value="MMCE/EMCE_epimerase"/>
</dbReference>
<sequence length="128" mass="13426">MAGFTFDHLHLRSPDPEAAARFYVDMLGAEITGHATTPAGLRVLMSLGGITMFIEQVPAGTAVAPPAPYIGNEHIGLKVENIHAAVAAMKAKGAHFSMEPNSPRPGITIAFVDAPDGVRVELLERAAA</sequence>
<dbReference type="EMBL" id="JAAGBB010000021">
    <property type="protein sequence ID" value="MBR0666238.1"/>
    <property type="molecule type" value="Genomic_DNA"/>
</dbReference>
<dbReference type="CDD" id="cd06587">
    <property type="entry name" value="VOC"/>
    <property type="match status" value="1"/>
</dbReference>
<dbReference type="Gene3D" id="3.10.180.10">
    <property type="entry name" value="2,3-Dihydroxybiphenyl 1,2-Dioxygenase, domain 1"/>
    <property type="match status" value="1"/>
</dbReference>
<evidence type="ECO:0000313" key="3">
    <source>
        <dbReference type="EMBL" id="MBR0666238.1"/>
    </source>
</evidence>
<dbReference type="PANTHER" id="PTHR43048">
    <property type="entry name" value="METHYLMALONYL-COA EPIMERASE"/>
    <property type="match status" value="1"/>
</dbReference>
<accession>A0ABS5F107</accession>
<evidence type="ECO:0000259" key="2">
    <source>
        <dbReference type="PROSITE" id="PS51819"/>
    </source>
</evidence>
<evidence type="ECO:0000256" key="1">
    <source>
        <dbReference type="ARBA" id="ARBA00022723"/>
    </source>
</evidence>
<evidence type="ECO:0000313" key="4">
    <source>
        <dbReference type="Proteomes" id="UP001196870"/>
    </source>
</evidence>
<dbReference type="InterPro" id="IPR037523">
    <property type="entry name" value="VOC_core"/>
</dbReference>
<feature type="domain" description="VOC" evidence="2">
    <location>
        <begin position="5"/>
        <end position="125"/>
    </location>
</feature>
<dbReference type="Pfam" id="PF00903">
    <property type="entry name" value="Glyoxalase"/>
    <property type="match status" value="1"/>
</dbReference>
<name>A0ABS5F107_9PROT</name>
<dbReference type="InterPro" id="IPR004360">
    <property type="entry name" value="Glyas_Fos-R_dOase_dom"/>
</dbReference>
<keyword evidence="1" id="KW-0479">Metal-binding</keyword>
<dbReference type="InterPro" id="IPR029068">
    <property type="entry name" value="Glyas_Bleomycin-R_OHBP_Dase"/>
</dbReference>
<dbReference type="RefSeq" id="WP_211853912.1">
    <property type="nucleotide sequence ID" value="NZ_JAAGBB010000021.1"/>
</dbReference>
<gene>
    <name evidence="3" type="ORF">GXW71_17890</name>
</gene>
<dbReference type="SUPFAM" id="SSF54593">
    <property type="entry name" value="Glyoxalase/Bleomycin resistance protein/Dihydroxybiphenyl dioxygenase"/>
    <property type="match status" value="1"/>
</dbReference>
<dbReference type="PANTHER" id="PTHR43048:SF5">
    <property type="entry name" value="BLR5325 PROTEIN"/>
    <property type="match status" value="1"/>
</dbReference>